<evidence type="ECO:0000259" key="16">
    <source>
        <dbReference type="PROSITE" id="PS51379"/>
    </source>
</evidence>
<dbReference type="CDD" id="cd02008">
    <property type="entry name" value="TPP_IOR_alpha"/>
    <property type="match status" value="1"/>
</dbReference>
<keyword evidence="7 14" id="KW-0479">Metal-binding</keyword>
<dbReference type="InterPro" id="IPR011766">
    <property type="entry name" value="TPP_enzyme_TPP-bd"/>
</dbReference>
<comment type="caution">
    <text evidence="17">The sequence shown here is derived from an EMBL/GenBank/DDBJ whole genome shotgun (WGS) entry which is preliminary data.</text>
</comment>
<evidence type="ECO:0000256" key="10">
    <source>
        <dbReference type="ARBA" id="ARBA00023004"/>
    </source>
</evidence>
<feature type="binding site" evidence="15">
    <location>
        <position position="482"/>
    </location>
    <ligand>
        <name>[4Fe-4S] cluster</name>
        <dbReference type="ChEBI" id="CHEBI:49883"/>
        <label>2</label>
    </ligand>
</feature>
<organism evidence="17 18">
    <name type="scientific">Brotocaccenecus cirricatena</name>
    <dbReference type="NCBI Taxonomy" id="3064195"/>
    <lineage>
        <taxon>Bacteria</taxon>
        <taxon>Bacillati</taxon>
        <taxon>Bacillota</taxon>
        <taxon>Clostridia</taxon>
        <taxon>Eubacteriales</taxon>
        <taxon>Oscillospiraceae</taxon>
        <taxon>Brotocaccenecus</taxon>
    </lineage>
</organism>
<dbReference type="PIRSF" id="PIRSF006439">
    <property type="entry name" value="Indolepyruvate_ferr_oxidored"/>
    <property type="match status" value="1"/>
</dbReference>
<feature type="domain" description="4Fe-4S ferredoxin-type" evidence="16">
    <location>
        <begin position="490"/>
        <end position="519"/>
    </location>
</feature>
<dbReference type="GO" id="GO:0043805">
    <property type="term" value="F:indolepyruvate ferredoxin oxidoreductase activity"/>
    <property type="evidence" value="ECO:0007669"/>
    <property type="project" value="UniProtKB-UniRule"/>
</dbReference>
<evidence type="ECO:0000256" key="7">
    <source>
        <dbReference type="ARBA" id="ARBA00022723"/>
    </source>
</evidence>
<feature type="binding site" evidence="15">
    <location>
        <position position="509"/>
    </location>
    <ligand>
        <name>[4Fe-4S] cluster</name>
        <dbReference type="ChEBI" id="CHEBI:49883"/>
        <label>1</label>
    </ligand>
</feature>
<dbReference type="Proteomes" id="UP001199319">
    <property type="component" value="Unassembled WGS sequence"/>
</dbReference>
<evidence type="ECO:0000256" key="11">
    <source>
        <dbReference type="ARBA" id="ARBA00023014"/>
    </source>
</evidence>
<evidence type="ECO:0000256" key="13">
    <source>
        <dbReference type="ARBA" id="ARBA00048332"/>
    </source>
</evidence>
<keyword evidence="18" id="KW-1185">Reference proteome</keyword>
<evidence type="ECO:0000256" key="5">
    <source>
        <dbReference type="ARBA" id="ARBA00022448"/>
    </source>
</evidence>
<evidence type="ECO:0000256" key="14">
    <source>
        <dbReference type="PIRNR" id="PIRNR006439"/>
    </source>
</evidence>
<dbReference type="GO" id="GO:0051539">
    <property type="term" value="F:4 iron, 4 sulfur cluster binding"/>
    <property type="evidence" value="ECO:0007669"/>
    <property type="project" value="UniProtKB-UniRule"/>
</dbReference>
<evidence type="ECO:0000256" key="2">
    <source>
        <dbReference type="ARBA" id="ARBA00011238"/>
    </source>
</evidence>
<comment type="subunit">
    <text evidence="2">Heterodimer of the IorA and IorB subunits.</text>
</comment>
<keyword evidence="6 14" id="KW-0004">4Fe-4S</keyword>
<evidence type="ECO:0000256" key="9">
    <source>
        <dbReference type="ARBA" id="ARBA00023002"/>
    </source>
</evidence>
<evidence type="ECO:0000256" key="12">
    <source>
        <dbReference type="ARBA" id="ARBA00030514"/>
    </source>
</evidence>
<dbReference type="Pfam" id="PF02775">
    <property type="entry name" value="TPP_enzyme_C"/>
    <property type="match status" value="1"/>
</dbReference>
<comment type="catalytic activity">
    <reaction evidence="13 14">
        <text>indole-3-pyruvate + 2 oxidized [2Fe-2S]-[ferredoxin] + CoA = (indol-3-yl)acetyl-CoA + 2 reduced [2Fe-2S]-[ferredoxin] + CO2 + H(+)</text>
        <dbReference type="Rhea" id="RHEA:12645"/>
        <dbReference type="Rhea" id="RHEA-COMP:10000"/>
        <dbReference type="Rhea" id="RHEA-COMP:10001"/>
        <dbReference type="ChEBI" id="CHEBI:15378"/>
        <dbReference type="ChEBI" id="CHEBI:16526"/>
        <dbReference type="ChEBI" id="CHEBI:17640"/>
        <dbReference type="ChEBI" id="CHEBI:33737"/>
        <dbReference type="ChEBI" id="CHEBI:33738"/>
        <dbReference type="ChEBI" id="CHEBI:57271"/>
        <dbReference type="ChEBI" id="CHEBI:57287"/>
        <dbReference type="EC" id="1.2.7.8"/>
    </reaction>
</comment>
<accession>A0AAE3DGZ9</accession>
<gene>
    <name evidence="17" type="ORF">LKD37_15690</name>
</gene>
<reference evidence="17" key="1">
    <citation type="submission" date="2021-10" db="EMBL/GenBank/DDBJ databases">
        <title>Anaerobic single-cell dispensing facilitates the cultivation of human gut bacteria.</title>
        <authorList>
            <person name="Afrizal A."/>
        </authorList>
    </citation>
    <scope>NUCLEOTIDE SEQUENCE</scope>
    <source>
        <strain evidence="17">CLA-AA-H272</strain>
    </source>
</reference>
<evidence type="ECO:0000256" key="8">
    <source>
        <dbReference type="ARBA" id="ARBA00022982"/>
    </source>
</evidence>
<comment type="function">
    <text evidence="1 14">Catalyzes the ferredoxin-dependent oxidative decarboxylation of arylpyruvates.</text>
</comment>
<evidence type="ECO:0000256" key="3">
    <source>
        <dbReference type="ARBA" id="ARBA00012812"/>
    </source>
</evidence>
<keyword evidence="5 14" id="KW-0813">Transport</keyword>
<dbReference type="RefSeq" id="WP_302930048.1">
    <property type="nucleotide sequence ID" value="NZ_JAJEPW010000083.1"/>
</dbReference>
<evidence type="ECO:0000256" key="1">
    <source>
        <dbReference type="ARBA" id="ARBA00002995"/>
    </source>
</evidence>
<dbReference type="PANTHER" id="PTHR43710:SF7">
    <property type="entry name" value="INDOLEPYRUVATE OXIDOREDUCTASE SUBUNIT IORA"/>
    <property type="match status" value="1"/>
</dbReference>
<dbReference type="GO" id="GO:0046872">
    <property type="term" value="F:metal ion binding"/>
    <property type="evidence" value="ECO:0007669"/>
    <property type="project" value="UniProtKB-UniRule"/>
</dbReference>
<dbReference type="Gene3D" id="3.40.50.970">
    <property type="match status" value="2"/>
</dbReference>
<evidence type="ECO:0000256" key="4">
    <source>
        <dbReference type="ARBA" id="ARBA00017710"/>
    </source>
</evidence>
<evidence type="ECO:0000313" key="18">
    <source>
        <dbReference type="Proteomes" id="UP001199319"/>
    </source>
</evidence>
<dbReference type="PROSITE" id="PS00198">
    <property type="entry name" value="4FE4S_FER_1"/>
    <property type="match status" value="1"/>
</dbReference>
<sequence length="519" mass="56853">MAAMKHFGMNVASDAVFPSVYIGATGGLVYVCADDPGMNSSGTEPDSRHFAPHMKMPMLEPADSQECKDFTKRAFELSEQFDTPFMLRTTVRVNHGSSIVTLEDRVEVPVKHYERDIMKNTNIPALARNKHKTVEERLVRLQEFSNETDLNRVELHDTKIGVICAGICYQYAREVFGDGASYLKLGFTYPMPDRKIREFAAQVDKLYVLEELDPFIEDYVRGLGIECTGKAVLPLYLEYSADIIRRALGLPGVSAAYEAPVQAPVRPASFCAGCPHRGIYHEISKYNGKIVATGDIGCYALNINPPFSVTHTQIDMGGSITAGHGFERVERFAQRGLKVFSFIGDSTFFHSGITGLINAVYNGAKTSIFILDNSTTGMTGHQDNPVTGVTLMKDVTTAVDIKTLVLGCGVKPENVRTVDPYDLKATAAVVKEAYEAEDLFVVIVRQPCALLKSVIAHRKGQHCRVNADKCRSCKVCINKTACPALTVGENGVSISTEDCNGCTICQQICPFGAIEKEGE</sequence>
<evidence type="ECO:0000256" key="15">
    <source>
        <dbReference type="PIRSR" id="PIRSR006439-50"/>
    </source>
</evidence>
<feature type="binding site" evidence="15">
    <location>
        <position position="470"/>
    </location>
    <ligand>
        <name>[4Fe-4S] cluster</name>
        <dbReference type="ChEBI" id="CHEBI:49883"/>
        <label>1</label>
    </ligand>
</feature>
<dbReference type="SUPFAM" id="SSF52922">
    <property type="entry name" value="TK C-terminal domain-like"/>
    <property type="match status" value="1"/>
</dbReference>
<evidence type="ECO:0000256" key="6">
    <source>
        <dbReference type="ARBA" id="ARBA00022485"/>
    </source>
</evidence>
<dbReference type="InterPro" id="IPR017721">
    <property type="entry name" value="IorA"/>
</dbReference>
<dbReference type="AlphaFoldDB" id="A0AAE3DGZ9"/>
<dbReference type="PANTHER" id="PTHR43710">
    <property type="entry name" value="2-HYDROXYACYL-COA LYASE"/>
    <property type="match status" value="1"/>
</dbReference>
<feature type="binding site" evidence="15">
    <location>
        <position position="473"/>
    </location>
    <ligand>
        <name>[4Fe-4S] cluster</name>
        <dbReference type="ChEBI" id="CHEBI:49883"/>
        <label>1</label>
    </ligand>
</feature>
<keyword evidence="11 14" id="KW-0411">Iron-sulfur</keyword>
<comment type="cofactor">
    <cofactor evidence="14 15">
        <name>[4Fe-4S] cluster</name>
        <dbReference type="ChEBI" id="CHEBI:49883"/>
    </cofactor>
    <text evidence="14 15">Binds 2 [4Fe-4S] clusters. In this family the first cluster has a non-standard and varying [4Fe-4S] binding motif CX(2)CX(2)CX(4-5)CP.</text>
</comment>
<feature type="binding site" evidence="15">
    <location>
        <position position="499"/>
    </location>
    <ligand>
        <name>[4Fe-4S] cluster</name>
        <dbReference type="ChEBI" id="CHEBI:49883"/>
        <label>2</label>
    </ligand>
</feature>
<dbReference type="Pfam" id="PF00037">
    <property type="entry name" value="Fer4"/>
    <property type="match status" value="1"/>
</dbReference>
<evidence type="ECO:0000313" key="17">
    <source>
        <dbReference type="EMBL" id="MCC2130924.1"/>
    </source>
</evidence>
<feature type="binding site" evidence="15">
    <location>
        <position position="505"/>
    </location>
    <ligand>
        <name>[4Fe-4S] cluster</name>
        <dbReference type="ChEBI" id="CHEBI:49883"/>
        <label>2</label>
    </ligand>
</feature>
<dbReference type="InterPro" id="IPR045025">
    <property type="entry name" value="HACL1-like"/>
</dbReference>
<name>A0AAE3DGZ9_9FIRM</name>
<protein>
    <recommendedName>
        <fullName evidence="4 14">Indolepyruvate oxidoreductase subunit IorA</fullName>
        <shortName evidence="14">IOR</shortName>
        <ecNumber evidence="3 14">1.2.7.8</ecNumber>
    </recommendedName>
    <alternativeName>
        <fullName evidence="12 14">Indolepyruvate ferredoxin oxidoreductase subunit alpha</fullName>
    </alternativeName>
</protein>
<dbReference type="SUPFAM" id="SSF54862">
    <property type="entry name" value="4Fe-4S ferredoxins"/>
    <property type="match status" value="1"/>
</dbReference>
<dbReference type="CDD" id="cd07034">
    <property type="entry name" value="TPP_PYR_PFOR_IOR-alpha_like"/>
    <property type="match status" value="1"/>
</dbReference>
<keyword evidence="10 14" id="KW-0408">Iron</keyword>
<dbReference type="InterPro" id="IPR029061">
    <property type="entry name" value="THDP-binding"/>
</dbReference>
<dbReference type="Gene3D" id="3.30.70.20">
    <property type="match status" value="1"/>
</dbReference>
<feature type="binding site" evidence="15">
    <location>
        <position position="502"/>
    </location>
    <ligand>
        <name>[4Fe-4S] cluster</name>
        <dbReference type="ChEBI" id="CHEBI:49883"/>
        <label>2</label>
    </ligand>
</feature>
<dbReference type="InterPro" id="IPR002880">
    <property type="entry name" value="Pyrv_Fd/Flavodoxin_OxRdtase_N"/>
</dbReference>
<dbReference type="InterPro" id="IPR017896">
    <property type="entry name" value="4Fe4S_Fe-S-bd"/>
</dbReference>
<dbReference type="InterPro" id="IPR017900">
    <property type="entry name" value="4Fe4S_Fe_S_CS"/>
</dbReference>
<dbReference type="PROSITE" id="PS51379">
    <property type="entry name" value="4FE4S_FER_2"/>
    <property type="match status" value="1"/>
</dbReference>
<dbReference type="EMBL" id="JAJEPW010000083">
    <property type="protein sequence ID" value="MCC2130924.1"/>
    <property type="molecule type" value="Genomic_DNA"/>
</dbReference>
<proteinExistence type="predicted"/>
<feature type="binding site" evidence="15">
    <location>
        <position position="476"/>
    </location>
    <ligand>
        <name>[4Fe-4S] cluster</name>
        <dbReference type="ChEBI" id="CHEBI:49883"/>
        <label>1</label>
    </ligand>
</feature>
<dbReference type="GO" id="GO:0030976">
    <property type="term" value="F:thiamine pyrophosphate binding"/>
    <property type="evidence" value="ECO:0007669"/>
    <property type="project" value="InterPro"/>
</dbReference>
<dbReference type="SUPFAM" id="SSF52518">
    <property type="entry name" value="Thiamin diphosphate-binding fold (THDP-binding)"/>
    <property type="match status" value="2"/>
</dbReference>
<keyword evidence="9 14" id="KW-0560">Oxidoreductase</keyword>
<keyword evidence="8 14" id="KW-0249">Electron transport</keyword>
<dbReference type="EC" id="1.2.7.8" evidence="3 14"/>
<dbReference type="InterPro" id="IPR009014">
    <property type="entry name" value="Transketo_C/PFOR_II"/>
</dbReference>